<organism evidence="5">
    <name type="scientific">Ceratitis capitata</name>
    <name type="common">Mediterranean fruit fly</name>
    <name type="synonym">Tephritis capitata</name>
    <dbReference type="NCBI Taxonomy" id="7213"/>
    <lineage>
        <taxon>Eukaryota</taxon>
        <taxon>Metazoa</taxon>
        <taxon>Ecdysozoa</taxon>
        <taxon>Arthropoda</taxon>
        <taxon>Hexapoda</taxon>
        <taxon>Insecta</taxon>
        <taxon>Pterygota</taxon>
        <taxon>Neoptera</taxon>
        <taxon>Endopterygota</taxon>
        <taxon>Diptera</taxon>
        <taxon>Brachycera</taxon>
        <taxon>Muscomorpha</taxon>
        <taxon>Tephritoidea</taxon>
        <taxon>Tephritidae</taxon>
        <taxon>Ceratitis</taxon>
        <taxon>Ceratitis</taxon>
    </lineage>
</organism>
<name>W8BBJ3_CERCA</name>
<dbReference type="GO" id="GO:0000932">
    <property type="term" value="C:P-body"/>
    <property type="evidence" value="ECO:0007669"/>
    <property type="project" value="UniProtKB-SubCell"/>
</dbReference>
<dbReference type="PANTHER" id="PTHR21551">
    <property type="entry name" value="TOPOISOMERASE II-ASSOCIATED PROTEIN PAT1"/>
    <property type="match status" value="1"/>
</dbReference>
<feature type="compositionally biased region" description="Polar residues" evidence="4">
    <location>
        <begin position="590"/>
        <end position="604"/>
    </location>
</feature>
<accession>W8BBJ3</accession>
<sequence>MDDSFFGFDTSVPFEEDGAGGQIAEPSEEEYDALNDETFGSATNGDWEEAHESMVKLTDCFVPESVCGNTPEPKERKIKNVHSQSLNSAKGIHARYIEKFTDSDLELNLSGMKLDDVDLSFDDNESLSGVGGLRLDPSVWASNSFKTSAMNENNENQRCDTDSVFEFGEASASKGGYIPQYLNTRGEMVKRIDSYGTPAAPKFCTLEDIERNIIIEQTMRKQQELQSPANDSRHLHHTQRQHIQQFKEPQRQPNTPPPHFLNPQQTAHHQHNLQKPHPSQMKGPPGFLNNQVRPNSNFTNNMAQHPLLQHQTINVGSGLGSGYPVYPNAMGPHLQQQNNQLQHPLLNQHGLPSNFHRSLPSTHLPIALNNFAMHPNFNAMRAAAAVTGIHPASLVQQQQQPRIVPHPPNSAVLLNTQHSNSMYNMFNMRLVQEIQQNHPLLQNAARQIPHVQQPIGINQHQNLAQQRANISGNKTIHQRREGGSANGNLPPEDFDQYANLMSTRDKHWLIGIQLSQLNTDTPYIDDFYYTVYREKKAVKNGNVRHSQAHKDNQLNHPLTQPKGHAQLILVQLGNKNGTRNGQLRERRNSESTVAASNNCGNIGNNQDQKTPYVFTPLKFENSLGKLQYGSVTAPRKIIDADIMGSEVNVGGVGEGVKYTDSPSGNKSAYVKSNMSVSSQSGAINDIASSAHRKSRHILLHIETLFRIVLKLEDLNNPIAIATIIMKKKKENERIAALELLENANKTQEERMSEISGSSAANPALKNKFTYEIEKKEVLLAKLIAGLSHEEVPAIMNVRKGKALIRRIMPYIEDHEARWNIWMGVFSSLQNVVKKDREDLDGTLYALYPEFKKHVREANFTTIIKISSSIPLNEKKSNVIFCSKFGISSLVCLVLQAENIYRGGHDDTHTDANKGKWRNFLDRVSMSLNRTIQNQTICAEIESDSIQPMMDHFARFEDLNLDSLLQLITEAKQQIN</sequence>
<evidence type="ECO:0000256" key="3">
    <source>
        <dbReference type="SAM" id="Coils"/>
    </source>
</evidence>
<dbReference type="AlphaFoldDB" id="W8BBJ3"/>
<evidence type="ECO:0000256" key="1">
    <source>
        <dbReference type="ARBA" id="ARBA00004201"/>
    </source>
</evidence>
<dbReference type="GO" id="GO:0000290">
    <property type="term" value="P:deadenylation-dependent decapping of nuclear-transcribed mRNA"/>
    <property type="evidence" value="ECO:0007669"/>
    <property type="project" value="InterPro"/>
</dbReference>
<keyword evidence="3" id="KW-0175">Coiled coil</keyword>
<feature type="region of interest" description="Disordered" evidence="4">
    <location>
        <begin position="1"/>
        <end position="22"/>
    </location>
</feature>
<evidence type="ECO:0000313" key="5">
    <source>
        <dbReference type="EMBL" id="JAB96042.1"/>
    </source>
</evidence>
<feature type="region of interest" description="Disordered" evidence="4">
    <location>
        <begin position="576"/>
        <end position="604"/>
    </location>
</feature>
<dbReference type="OrthoDB" id="8251691at2759"/>
<feature type="region of interest" description="Disordered" evidence="4">
    <location>
        <begin position="220"/>
        <end position="288"/>
    </location>
</feature>
<evidence type="ECO:0000256" key="2">
    <source>
        <dbReference type="ARBA" id="ARBA00022490"/>
    </source>
</evidence>
<proteinExistence type="evidence at transcript level"/>
<reference evidence="5" key="1">
    <citation type="submission" date="2013-07" db="EMBL/GenBank/DDBJ databases">
        <authorList>
            <person name="Geib S."/>
        </authorList>
    </citation>
    <scope>NUCLEOTIDE SEQUENCE</scope>
</reference>
<dbReference type="PANTHER" id="PTHR21551:SF0">
    <property type="entry name" value="PROTEIN ASSOCIATED WITH TOPO II RELATED-1, ISOFORM A"/>
    <property type="match status" value="1"/>
</dbReference>
<dbReference type="GO" id="GO:0003723">
    <property type="term" value="F:RNA binding"/>
    <property type="evidence" value="ECO:0007669"/>
    <property type="project" value="TreeGrafter"/>
</dbReference>
<feature type="coiled-coil region" evidence="3">
    <location>
        <begin position="726"/>
        <end position="757"/>
    </location>
</feature>
<reference evidence="5" key="2">
    <citation type="journal article" date="2014" name="BMC Genomics">
        <title>A genomic perspective to assessing quality of mass-reared SIT flies used in Mediterranean fruit fly (Ceratitis capitata) eradication in California.</title>
        <authorList>
            <person name="Calla B."/>
            <person name="Hall B."/>
            <person name="Hou S."/>
            <person name="Geib S.M."/>
        </authorList>
    </citation>
    <scope>NUCLEOTIDE SEQUENCE</scope>
</reference>
<dbReference type="GO" id="GO:0033962">
    <property type="term" value="P:P-body assembly"/>
    <property type="evidence" value="ECO:0007669"/>
    <property type="project" value="TreeGrafter"/>
</dbReference>
<dbReference type="InterPro" id="IPR039900">
    <property type="entry name" value="Pat1-like"/>
</dbReference>
<comment type="subcellular location">
    <subcellularLocation>
        <location evidence="1">Cytoplasm</location>
        <location evidence="1">P-body</location>
    </subcellularLocation>
</comment>
<protein>
    <submittedName>
        <fullName evidence="5">Protein PAT1-1</fullName>
    </submittedName>
</protein>
<gene>
    <name evidence="5" type="primary">PATL1</name>
</gene>
<evidence type="ECO:0000256" key="4">
    <source>
        <dbReference type="SAM" id="MobiDB-lite"/>
    </source>
</evidence>
<dbReference type="EMBL" id="GAMC01010513">
    <property type="protein sequence ID" value="JAB96042.1"/>
    <property type="molecule type" value="mRNA"/>
</dbReference>
<keyword evidence="2" id="KW-0963">Cytoplasm</keyword>